<accession>A0A7W9AL25</accession>
<comment type="caution">
    <text evidence="2">The sequence shown here is derived from an EMBL/GenBank/DDBJ whole genome shotgun (WGS) entry which is preliminary data.</text>
</comment>
<protein>
    <submittedName>
        <fullName evidence="2">Uncharacterized protein YndB with AHSA1/START domain</fullName>
    </submittedName>
</protein>
<dbReference type="AlphaFoldDB" id="A0A7W9AL25"/>
<dbReference type="InterPro" id="IPR023393">
    <property type="entry name" value="START-like_dom_sf"/>
</dbReference>
<organism evidence="2 3">
    <name type="scientific">Sphingobium boeckii</name>
    <dbReference type="NCBI Taxonomy" id="1082345"/>
    <lineage>
        <taxon>Bacteria</taxon>
        <taxon>Pseudomonadati</taxon>
        <taxon>Pseudomonadota</taxon>
        <taxon>Alphaproteobacteria</taxon>
        <taxon>Sphingomonadales</taxon>
        <taxon>Sphingomonadaceae</taxon>
        <taxon>Sphingobium</taxon>
    </lineage>
</organism>
<evidence type="ECO:0000313" key="3">
    <source>
        <dbReference type="Proteomes" id="UP000549617"/>
    </source>
</evidence>
<dbReference type="Gene3D" id="3.30.530.20">
    <property type="match status" value="1"/>
</dbReference>
<dbReference type="Proteomes" id="UP000549617">
    <property type="component" value="Unassembled WGS sequence"/>
</dbReference>
<feature type="chain" id="PRO_5030988140" evidence="1">
    <location>
        <begin position="19"/>
        <end position="177"/>
    </location>
</feature>
<name>A0A7W9AL25_9SPHN</name>
<dbReference type="RefSeq" id="WP_184021654.1">
    <property type="nucleotide sequence ID" value="NZ_JACIJC010000006.1"/>
</dbReference>
<dbReference type="CDD" id="cd07814">
    <property type="entry name" value="SRPBCC_CalC_Aha1-like"/>
    <property type="match status" value="1"/>
</dbReference>
<keyword evidence="3" id="KW-1185">Reference proteome</keyword>
<reference evidence="2 3" key="1">
    <citation type="submission" date="2020-08" db="EMBL/GenBank/DDBJ databases">
        <title>Genomic Encyclopedia of Type Strains, Phase IV (KMG-IV): sequencing the most valuable type-strain genomes for metagenomic binning, comparative biology and taxonomic classification.</title>
        <authorList>
            <person name="Goeker M."/>
        </authorList>
    </citation>
    <scope>NUCLEOTIDE SEQUENCE [LARGE SCALE GENOMIC DNA]</scope>
    <source>
        <strain evidence="2 3">DSM 25079</strain>
    </source>
</reference>
<evidence type="ECO:0000256" key="1">
    <source>
        <dbReference type="SAM" id="SignalP"/>
    </source>
</evidence>
<keyword evidence="1" id="KW-0732">Signal</keyword>
<proteinExistence type="predicted"/>
<sequence>MKQIIAAIMLLAATPAAAEVKSATDAGFDIAHEAVIAAPPEDVYAALRAPGRWWNKDHSWSGDAQNLWMDAQAGGCFCETLPGKAPNASGSVEHARIIFAQPGKMLRMIGSLGPLQGEAAIGTLTFALKPVDGATVVTLTYVVGGHVRMGMKAIAAPVDGVLGEQLARLAALFPKPE</sequence>
<dbReference type="SUPFAM" id="SSF55961">
    <property type="entry name" value="Bet v1-like"/>
    <property type="match status" value="1"/>
</dbReference>
<dbReference type="EMBL" id="JACIJC010000006">
    <property type="protein sequence ID" value="MBB5687645.1"/>
    <property type="molecule type" value="Genomic_DNA"/>
</dbReference>
<gene>
    <name evidence="2" type="ORF">FHS49_003687</name>
</gene>
<feature type="signal peptide" evidence="1">
    <location>
        <begin position="1"/>
        <end position="18"/>
    </location>
</feature>
<evidence type="ECO:0000313" key="2">
    <source>
        <dbReference type="EMBL" id="MBB5687645.1"/>
    </source>
</evidence>